<dbReference type="PANTHER" id="PTHR37309">
    <property type="entry name" value="SLR0284 PROTEIN"/>
    <property type="match status" value="1"/>
</dbReference>
<accession>A0A1D8JEE7</accession>
<evidence type="ECO:0000256" key="1">
    <source>
        <dbReference type="SAM" id="Phobius"/>
    </source>
</evidence>
<evidence type="ECO:0000313" key="2">
    <source>
        <dbReference type="EMBL" id="AOV07080.1"/>
    </source>
</evidence>
<gene>
    <name evidence="2" type="ORF">BI350_05650</name>
</gene>
<protein>
    <recommendedName>
        <fullName evidence="4">Phage holin family protein</fullName>
    </recommendedName>
</protein>
<dbReference type="AlphaFoldDB" id="A0A1D8JEE7"/>
<feature type="transmembrane region" description="Helical" evidence="1">
    <location>
        <begin position="7"/>
        <end position="26"/>
    </location>
</feature>
<dbReference type="EMBL" id="CP017560">
    <property type="protein sequence ID" value="AOV07080.1"/>
    <property type="molecule type" value="Genomic_DNA"/>
</dbReference>
<dbReference type="RefSeq" id="WP_075527206.1">
    <property type="nucleotide sequence ID" value="NZ_CP017560.1"/>
</dbReference>
<dbReference type="KEGG" id="surl:BI350_05650"/>
<proteinExistence type="predicted"/>
<keyword evidence="1" id="KW-1133">Transmembrane helix</keyword>
<sequence>MKWFGGILVNAFLFLFLSLIIPSFHVESIGTAILASFILALVNILVRPLLILFTLPATIFTLGLFLFVINAFMLILTQRIVGNGFVIDSFGIALLIAFLMSILNLILNSTVLKRT</sequence>
<dbReference type="Proteomes" id="UP000185746">
    <property type="component" value="Chromosome"/>
</dbReference>
<evidence type="ECO:0008006" key="4">
    <source>
        <dbReference type="Google" id="ProtNLM"/>
    </source>
</evidence>
<keyword evidence="1" id="KW-0812">Transmembrane</keyword>
<reference evidence="2 3" key="1">
    <citation type="submission" date="2016-09" db="EMBL/GenBank/DDBJ databases">
        <title>Complete genome sequence of the Lysinibacillus sphaericus LMG 22257, a specie of Bacillus with ureolytic activity that can effectively biodeposit calcium carbonate.</title>
        <authorList>
            <person name="Yan W."/>
        </authorList>
    </citation>
    <scope>NUCLEOTIDE SEQUENCE [LARGE SCALE GENOMIC DNA]</scope>
    <source>
        <strain evidence="2 3">LMG 22257</strain>
    </source>
</reference>
<keyword evidence="3" id="KW-1185">Reference proteome</keyword>
<evidence type="ECO:0000313" key="3">
    <source>
        <dbReference type="Proteomes" id="UP000185746"/>
    </source>
</evidence>
<feature type="transmembrane region" description="Helical" evidence="1">
    <location>
        <begin position="89"/>
        <end position="107"/>
    </location>
</feature>
<dbReference type="InterPro" id="IPR007165">
    <property type="entry name" value="Phage_holin_4_2"/>
</dbReference>
<feature type="transmembrane region" description="Helical" evidence="1">
    <location>
        <begin position="32"/>
        <end position="50"/>
    </location>
</feature>
<name>A0A1D8JEE7_9BACL</name>
<dbReference type="PANTHER" id="PTHR37309:SF1">
    <property type="entry name" value="SLR0284 PROTEIN"/>
    <property type="match status" value="1"/>
</dbReference>
<organism evidence="2 3">
    <name type="scientific">Sporosarcina ureilytica</name>
    <dbReference type="NCBI Taxonomy" id="298596"/>
    <lineage>
        <taxon>Bacteria</taxon>
        <taxon>Bacillati</taxon>
        <taxon>Bacillota</taxon>
        <taxon>Bacilli</taxon>
        <taxon>Bacillales</taxon>
        <taxon>Caryophanaceae</taxon>
        <taxon>Sporosarcina</taxon>
    </lineage>
</organism>
<keyword evidence="1" id="KW-0472">Membrane</keyword>
<feature type="transmembrane region" description="Helical" evidence="1">
    <location>
        <begin position="57"/>
        <end position="77"/>
    </location>
</feature>
<dbReference type="Pfam" id="PF04020">
    <property type="entry name" value="Phage_holin_4_2"/>
    <property type="match status" value="1"/>
</dbReference>